<gene>
    <name evidence="1" type="ORF">BU24DRAFT_342014</name>
</gene>
<keyword evidence="2" id="KW-1185">Reference proteome</keyword>
<dbReference type="RefSeq" id="XP_033388659.1">
    <property type="nucleotide sequence ID" value="XM_033523298.1"/>
</dbReference>
<dbReference type="EMBL" id="ML978067">
    <property type="protein sequence ID" value="KAF2020320.1"/>
    <property type="molecule type" value="Genomic_DNA"/>
</dbReference>
<dbReference type="AlphaFoldDB" id="A0A6A5Y696"/>
<dbReference type="OrthoDB" id="3695537at2759"/>
<sequence length="142" mass="17001">MERQRKTDLLNPVDIGLFDHLFERRHATFRRGTRLTPERFQQQVFGTQLRPTEISMFKQMLLNREGAIAFDFSESGRVQPEVAPPYQIRTIPHKAWQSPSFRPPKKLENEVFKMINERLQKRTLELCDSQYRNPWFLVPKKD</sequence>
<dbReference type="InterPro" id="IPR043502">
    <property type="entry name" value="DNA/RNA_pol_sf"/>
</dbReference>
<accession>A0A6A5Y696</accession>
<feature type="non-terminal residue" evidence="1">
    <location>
        <position position="142"/>
    </location>
</feature>
<evidence type="ECO:0000313" key="2">
    <source>
        <dbReference type="Proteomes" id="UP000799778"/>
    </source>
</evidence>
<organism evidence="1 2">
    <name type="scientific">Aaosphaeria arxii CBS 175.79</name>
    <dbReference type="NCBI Taxonomy" id="1450172"/>
    <lineage>
        <taxon>Eukaryota</taxon>
        <taxon>Fungi</taxon>
        <taxon>Dikarya</taxon>
        <taxon>Ascomycota</taxon>
        <taxon>Pezizomycotina</taxon>
        <taxon>Dothideomycetes</taxon>
        <taxon>Pleosporomycetidae</taxon>
        <taxon>Pleosporales</taxon>
        <taxon>Pleosporales incertae sedis</taxon>
        <taxon>Aaosphaeria</taxon>
    </lineage>
</organism>
<evidence type="ECO:0000313" key="1">
    <source>
        <dbReference type="EMBL" id="KAF2020320.1"/>
    </source>
</evidence>
<dbReference type="Proteomes" id="UP000799778">
    <property type="component" value="Unassembled WGS sequence"/>
</dbReference>
<proteinExistence type="predicted"/>
<protein>
    <submittedName>
        <fullName evidence="1">Uncharacterized protein</fullName>
    </submittedName>
</protein>
<dbReference type="SUPFAM" id="SSF56672">
    <property type="entry name" value="DNA/RNA polymerases"/>
    <property type="match status" value="1"/>
</dbReference>
<reference evidence="1" key="1">
    <citation type="journal article" date="2020" name="Stud. Mycol.">
        <title>101 Dothideomycetes genomes: a test case for predicting lifestyles and emergence of pathogens.</title>
        <authorList>
            <person name="Haridas S."/>
            <person name="Albert R."/>
            <person name="Binder M."/>
            <person name="Bloem J."/>
            <person name="Labutti K."/>
            <person name="Salamov A."/>
            <person name="Andreopoulos B."/>
            <person name="Baker S."/>
            <person name="Barry K."/>
            <person name="Bills G."/>
            <person name="Bluhm B."/>
            <person name="Cannon C."/>
            <person name="Castanera R."/>
            <person name="Culley D."/>
            <person name="Daum C."/>
            <person name="Ezra D."/>
            <person name="Gonzalez J."/>
            <person name="Henrissat B."/>
            <person name="Kuo A."/>
            <person name="Liang C."/>
            <person name="Lipzen A."/>
            <person name="Lutzoni F."/>
            <person name="Magnuson J."/>
            <person name="Mondo S."/>
            <person name="Nolan M."/>
            <person name="Ohm R."/>
            <person name="Pangilinan J."/>
            <person name="Park H.-J."/>
            <person name="Ramirez L."/>
            <person name="Alfaro M."/>
            <person name="Sun H."/>
            <person name="Tritt A."/>
            <person name="Yoshinaga Y."/>
            <person name="Zwiers L.-H."/>
            <person name="Turgeon B."/>
            <person name="Goodwin S."/>
            <person name="Spatafora J."/>
            <person name="Crous P."/>
            <person name="Grigoriev I."/>
        </authorList>
    </citation>
    <scope>NUCLEOTIDE SEQUENCE</scope>
    <source>
        <strain evidence="1">CBS 175.79</strain>
    </source>
</reference>
<dbReference type="GeneID" id="54280695"/>
<name>A0A6A5Y696_9PLEO</name>